<dbReference type="PANTHER" id="PTHR34883">
    <property type="entry name" value="SERINE-RICH PROTEIN, PUTATIVE-RELATED-RELATED"/>
    <property type="match status" value="1"/>
</dbReference>
<feature type="signal peptide" evidence="1">
    <location>
        <begin position="1"/>
        <end position="19"/>
    </location>
</feature>
<reference evidence="2 3" key="1">
    <citation type="journal article" date="2019" name="New Phytol.">
        <title>Comparative genomics reveals unique wood-decay strategies and fruiting body development in the Schizophyllaceae.</title>
        <authorList>
            <person name="Almasi E."/>
            <person name="Sahu N."/>
            <person name="Krizsan K."/>
            <person name="Balint B."/>
            <person name="Kovacs G.M."/>
            <person name="Kiss B."/>
            <person name="Cseklye J."/>
            <person name="Drula E."/>
            <person name="Henrissat B."/>
            <person name="Nagy I."/>
            <person name="Chovatia M."/>
            <person name="Adam C."/>
            <person name="LaButti K."/>
            <person name="Lipzen A."/>
            <person name="Riley R."/>
            <person name="Grigoriev I.V."/>
            <person name="Nagy L.G."/>
        </authorList>
    </citation>
    <scope>NUCLEOTIDE SEQUENCE [LARGE SCALE GENOMIC DNA]</scope>
    <source>
        <strain evidence="2 3">NL-1724</strain>
    </source>
</reference>
<evidence type="ECO:0000313" key="3">
    <source>
        <dbReference type="Proteomes" id="UP000320762"/>
    </source>
</evidence>
<evidence type="ECO:0008006" key="4">
    <source>
        <dbReference type="Google" id="ProtNLM"/>
    </source>
</evidence>
<feature type="chain" id="PRO_5021820070" description="Cupredoxin" evidence="1">
    <location>
        <begin position="20"/>
        <end position="237"/>
    </location>
</feature>
<keyword evidence="1" id="KW-0732">Signal</keyword>
<dbReference type="Gene3D" id="2.60.40.420">
    <property type="entry name" value="Cupredoxins - blue copper proteins"/>
    <property type="match status" value="1"/>
</dbReference>
<dbReference type="InterPro" id="IPR008972">
    <property type="entry name" value="Cupredoxin"/>
</dbReference>
<dbReference type="PANTHER" id="PTHR34883:SF15">
    <property type="entry name" value="EXTRACELLULAR SERINE-RICH PROTEIN"/>
    <property type="match status" value="1"/>
</dbReference>
<dbReference type="EMBL" id="VDMD01000012">
    <property type="protein sequence ID" value="TRM62550.1"/>
    <property type="molecule type" value="Genomic_DNA"/>
</dbReference>
<sequence length="237" mass="22881">MYFATLAASVLASASLAAAANFSVLVGANGLTFEPNNITGAVAGDTVEFLFYPKNHTVTQSTFAAPCSPMSSPAAGVDSGFLPVQADATERPAWSFTIQDASAPLWFYCAQGQHCVEGMVFAVNPTEEKSMDMFVAAAKASGDAAAAEGASSAAGGASPAAAGASSAAGGAAGSSTVPPTATAVGGAASAASASTSSSAQAVGAAAAESVQENGARQVLARAATPLLAVGLLAGLIL</sequence>
<keyword evidence="3" id="KW-1185">Reference proteome</keyword>
<dbReference type="CDD" id="cd00920">
    <property type="entry name" value="Cupredoxin"/>
    <property type="match status" value="1"/>
</dbReference>
<dbReference type="STRING" id="97359.A0A550CCK5"/>
<accession>A0A550CCK5</accession>
<dbReference type="InterPro" id="IPR052953">
    <property type="entry name" value="Ser-rich/MCO-related"/>
</dbReference>
<evidence type="ECO:0000313" key="2">
    <source>
        <dbReference type="EMBL" id="TRM62550.1"/>
    </source>
</evidence>
<gene>
    <name evidence="2" type="ORF">BD626DRAFT_50837</name>
</gene>
<comment type="caution">
    <text evidence="2">The sequence shown here is derived from an EMBL/GenBank/DDBJ whole genome shotgun (WGS) entry which is preliminary data.</text>
</comment>
<name>A0A550CCK5_9AGAR</name>
<evidence type="ECO:0000256" key="1">
    <source>
        <dbReference type="SAM" id="SignalP"/>
    </source>
</evidence>
<dbReference type="Proteomes" id="UP000320762">
    <property type="component" value="Unassembled WGS sequence"/>
</dbReference>
<proteinExistence type="predicted"/>
<dbReference type="AlphaFoldDB" id="A0A550CCK5"/>
<dbReference type="OrthoDB" id="1921208at2759"/>
<protein>
    <recommendedName>
        <fullName evidence="4">Cupredoxin</fullName>
    </recommendedName>
</protein>
<organism evidence="2 3">
    <name type="scientific">Schizophyllum amplum</name>
    <dbReference type="NCBI Taxonomy" id="97359"/>
    <lineage>
        <taxon>Eukaryota</taxon>
        <taxon>Fungi</taxon>
        <taxon>Dikarya</taxon>
        <taxon>Basidiomycota</taxon>
        <taxon>Agaricomycotina</taxon>
        <taxon>Agaricomycetes</taxon>
        <taxon>Agaricomycetidae</taxon>
        <taxon>Agaricales</taxon>
        <taxon>Schizophyllaceae</taxon>
        <taxon>Schizophyllum</taxon>
    </lineage>
</organism>
<dbReference type="SUPFAM" id="SSF49503">
    <property type="entry name" value="Cupredoxins"/>
    <property type="match status" value="1"/>
</dbReference>